<reference evidence="1" key="1">
    <citation type="submission" date="2021-01" db="UniProtKB">
        <authorList>
            <consortium name="EnsemblPlants"/>
        </authorList>
    </citation>
    <scope>IDENTIFICATION</scope>
</reference>
<dbReference type="Gramene" id="Kaladp0048s0458.1.v1.1">
    <property type="protein sequence ID" value="Kaladp0048s0458.1.v1.1.CDS.1"/>
    <property type="gene ID" value="Kaladp0048s0458.v1.1"/>
</dbReference>
<proteinExistence type="predicted"/>
<evidence type="ECO:0000313" key="1">
    <source>
        <dbReference type="EnsemblPlants" id="Kaladp0048s0458.1.v1.1.CDS.1"/>
    </source>
</evidence>
<dbReference type="AlphaFoldDB" id="A0A7N0ZYA1"/>
<evidence type="ECO:0000313" key="2">
    <source>
        <dbReference type="Proteomes" id="UP000594263"/>
    </source>
</evidence>
<protein>
    <submittedName>
        <fullName evidence="1">Uncharacterized protein</fullName>
    </submittedName>
</protein>
<organism evidence="1 2">
    <name type="scientific">Kalanchoe fedtschenkoi</name>
    <name type="common">Lavender scallops</name>
    <name type="synonym">South American air plant</name>
    <dbReference type="NCBI Taxonomy" id="63787"/>
    <lineage>
        <taxon>Eukaryota</taxon>
        <taxon>Viridiplantae</taxon>
        <taxon>Streptophyta</taxon>
        <taxon>Embryophyta</taxon>
        <taxon>Tracheophyta</taxon>
        <taxon>Spermatophyta</taxon>
        <taxon>Magnoliopsida</taxon>
        <taxon>eudicotyledons</taxon>
        <taxon>Gunneridae</taxon>
        <taxon>Pentapetalae</taxon>
        <taxon>Saxifragales</taxon>
        <taxon>Crassulaceae</taxon>
        <taxon>Kalanchoe</taxon>
    </lineage>
</organism>
<dbReference type="EnsemblPlants" id="Kaladp0048s0458.1.v1.1">
    <property type="protein sequence ID" value="Kaladp0048s0458.1.v1.1.CDS.1"/>
    <property type="gene ID" value="Kaladp0048s0458.v1.1"/>
</dbReference>
<dbReference type="Proteomes" id="UP000594263">
    <property type="component" value="Unplaced"/>
</dbReference>
<sequence length="49" mass="5584">MHSSTPIQHNLMQGIQFSNWQRKADTGLTPSAAEHEKGSERCCMIESYF</sequence>
<name>A0A7N0ZYA1_KALFE</name>
<keyword evidence="2" id="KW-1185">Reference proteome</keyword>
<accession>A0A7N0ZYA1</accession>